<sequence length="1020" mass="116224">METFTNTPPTALIIDATLPTYDQDSGSLRLLSLMKMLVTMGYKLTFFSYEKRYHLKYRYVLEALGIEVFRGPFQNLLATRQFSWAWNCRVQTAHRYIPILRLMNPDAKIFYDTVDIHYIRELRQAEIEDNPAMADQALKTKRKELSNCLLADRVITVTAEDGEHLQKELPQINFSVIPNIHQPHSSPDTPFDERKDLVFIGHYRHKPNQDAVFYFVETILPKIHARIPDVKLYLIGSYMTNKIRALANKHVKVIGWVDQVEPEFAQRRIFISPLRYGAGMKGKLGQALSLGLPIVTTTIGAEGMGLIDGKMALIADDPDSFAEAVCRLYSDSVLWEKIAHQGKDYIEQHYGGAAVYNKLCQLLKGFNLLPSPLPDYSALPTPDFLRLPQFIKTLNTNPIQLADAPKPRVSIIIPVFNKALYSYNCLLTIQNCDQEISKEVIIINNASTDETITLLTQLQGAFTVINNSENQGFVQACLQGVEVAKGEFLLFLNNDTQVTPGWLSHKLKVMETDPKVGITGAKLIYPNGRLQEAGGIIFNDGSGYNYGRSQNPLLPQFNQSREVDYCSGACMMVRKSLYEQLGGFDLRYAPAYYEDTDLCFAARQAGYKVFYCHDAQVIHHEGITAGRDIKSGYKAYQVENRKKFQEKWKEVLSQHHSPLPHSSYDEAAFRLVNPVPLKLPKPDRFPKPVRFSPKNVQLEMTTTCNHRCFFCPVSVAKRTKSILSLEKLNKIITELRAYPIETISIAGFSEPTHDKQIVEKIRLIREADFTVSFFTNGSGLKPALVDKLLELGISCFTINLSTIDETLYEQTRGNKDIKQVLPHIDYLLAQVEKQRKKPEVVLMVLGALDQQHATNIQQIQQKFAYSQAVQINLSPYGDYAGETTPHVLPKEFYHQTLRGCTKAYQNEWLHLTAEGEVILCCQDYHALYQMGHIDEAPLKKIYQSQKINQWRRWIKGEEEAPKDFICRYCLFALTDDNYAERVQKLFCQSCVLPNVLGINACQQCEVRTQIEKQIFLVSNR</sequence>
<dbReference type="InterPro" id="IPR058240">
    <property type="entry name" value="rSAM_sf"/>
</dbReference>
<evidence type="ECO:0000256" key="1">
    <source>
        <dbReference type="ARBA" id="ARBA00001966"/>
    </source>
</evidence>
<keyword evidence="8" id="KW-0808">Transferase</keyword>
<dbReference type="PANTHER" id="PTHR43179">
    <property type="entry name" value="RHAMNOSYLTRANSFERASE WBBL"/>
    <property type="match status" value="1"/>
</dbReference>
<dbReference type="EMBL" id="JAUCGM010000001">
    <property type="protein sequence ID" value="MDM8561739.1"/>
    <property type="molecule type" value="Genomic_DNA"/>
</dbReference>
<keyword evidence="8" id="KW-0328">Glycosyltransferase</keyword>
<dbReference type="Gene3D" id="3.20.20.70">
    <property type="entry name" value="Aldolase class I"/>
    <property type="match status" value="1"/>
</dbReference>
<dbReference type="SUPFAM" id="SSF53448">
    <property type="entry name" value="Nucleotide-diphospho-sugar transferases"/>
    <property type="match status" value="1"/>
</dbReference>
<dbReference type="Gene3D" id="3.90.550.10">
    <property type="entry name" value="Spore Coat Polysaccharide Biosynthesis Protein SpsA, Chain A"/>
    <property type="match status" value="1"/>
</dbReference>
<protein>
    <submittedName>
        <fullName evidence="8">Glycosyltransferase</fullName>
        <ecNumber evidence="8">2.4.-.-</ecNumber>
    </submittedName>
</protein>
<dbReference type="SFLD" id="SFLDS00029">
    <property type="entry name" value="Radical_SAM"/>
    <property type="match status" value="1"/>
</dbReference>
<dbReference type="SUPFAM" id="SSF102114">
    <property type="entry name" value="Radical SAM enzymes"/>
    <property type="match status" value="1"/>
</dbReference>
<dbReference type="Pfam" id="PF13692">
    <property type="entry name" value="Glyco_trans_1_4"/>
    <property type="match status" value="1"/>
</dbReference>
<proteinExistence type="predicted"/>
<dbReference type="CDD" id="cd01335">
    <property type="entry name" value="Radical_SAM"/>
    <property type="match status" value="1"/>
</dbReference>
<keyword evidence="3" id="KW-0949">S-adenosyl-L-methionine</keyword>
<dbReference type="InterPro" id="IPR029044">
    <property type="entry name" value="Nucleotide-diphossugar_trans"/>
</dbReference>
<keyword evidence="2" id="KW-0004">4Fe-4S</keyword>
<dbReference type="PROSITE" id="PS51918">
    <property type="entry name" value="RADICAL_SAM"/>
    <property type="match status" value="1"/>
</dbReference>
<dbReference type="EC" id="2.4.-.-" evidence="8"/>
<keyword evidence="9" id="KW-1185">Reference proteome</keyword>
<comment type="cofactor">
    <cofactor evidence="1">
        <name>[4Fe-4S] cluster</name>
        <dbReference type="ChEBI" id="CHEBI:49883"/>
    </cofactor>
</comment>
<dbReference type="InterPro" id="IPR034391">
    <property type="entry name" value="AdoMet-like_SPASM_containing"/>
</dbReference>
<dbReference type="CDD" id="cd21109">
    <property type="entry name" value="SPASM"/>
    <property type="match status" value="1"/>
</dbReference>
<evidence type="ECO:0000256" key="2">
    <source>
        <dbReference type="ARBA" id="ARBA00022485"/>
    </source>
</evidence>
<dbReference type="InterPro" id="IPR023885">
    <property type="entry name" value="4Fe4S-binding_SPASM_dom"/>
</dbReference>
<evidence type="ECO:0000256" key="4">
    <source>
        <dbReference type="ARBA" id="ARBA00022723"/>
    </source>
</evidence>
<evidence type="ECO:0000256" key="5">
    <source>
        <dbReference type="ARBA" id="ARBA00023004"/>
    </source>
</evidence>
<dbReference type="InterPro" id="IPR013785">
    <property type="entry name" value="Aldolase_TIM"/>
</dbReference>
<keyword evidence="6" id="KW-0411">Iron-sulfur</keyword>
<evidence type="ECO:0000313" key="8">
    <source>
        <dbReference type="EMBL" id="MDM8561739.1"/>
    </source>
</evidence>
<dbReference type="SFLD" id="SFLDG01067">
    <property type="entry name" value="SPASM/twitch_domain_containing"/>
    <property type="match status" value="1"/>
</dbReference>
<dbReference type="InterPro" id="IPR001173">
    <property type="entry name" value="Glyco_trans_2-like"/>
</dbReference>
<dbReference type="CDD" id="cd03801">
    <property type="entry name" value="GT4_PimA-like"/>
    <property type="match status" value="1"/>
</dbReference>
<keyword evidence="4" id="KW-0479">Metal-binding</keyword>
<dbReference type="CDD" id="cd04186">
    <property type="entry name" value="GT_2_like_c"/>
    <property type="match status" value="1"/>
</dbReference>
<keyword evidence="5" id="KW-0408">Iron</keyword>
<gene>
    <name evidence="8" type="ORF">QUF54_00115</name>
</gene>
<name>A0ABT7VQ01_9GAMM</name>
<evidence type="ECO:0000256" key="3">
    <source>
        <dbReference type="ARBA" id="ARBA00022691"/>
    </source>
</evidence>
<dbReference type="GO" id="GO:0016757">
    <property type="term" value="F:glycosyltransferase activity"/>
    <property type="evidence" value="ECO:0007669"/>
    <property type="project" value="UniProtKB-KW"/>
</dbReference>
<evidence type="ECO:0000313" key="9">
    <source>
        <dbReference type="Proteomes" id="UP001171945"/>
    </source>
</evidence>
<evidence type="ECO:0000259" key="7">
    <source>
        <dbReference type="PROSITE" id="PS51918"/>
    </source>
</evidence>
<dbReference type="SFLD" id="SFLDG01387">
    <property type="entry name" value="BtrN-like_SPASM_domain_contain"/>
    <property type="match status" value="1"/>
</dbReference>
<dbReference type="SUPFAM" id="SSF53756">
    <property type="entry name" value="UDP-Glycosyltransferase/glycogen phosphorylase"/>
    <property type="match status" value="1"/>
</dbReference>
<dbReference type="PANTHER" id="PTHR43179:SF7">
    <property type="entry name" value="RHAMNOSYLTRANSFERASE WBBL"/>
    <property type="match status" value="1"/>
</dbReference>
<dbReference type="InterPro" id="IPR007197">
    <property type="entry name" value="rSAM"/>
</dbReference>
<dbReference type="Pfam" id="PF00535">
    <property type="entry name" value="Glycos_transf_2"/>
    <property type="match status" value="1"/>
</dbReference>
<dbReference type="Pfam" id="PF13186">
    <property type="entry name" value="SPASM"/>
    <property type="match status" value="1"/>
</dbReference>
<feature type="domain" description="Radical SAM core" evidence="7">
    <location>
        <begin position="690"/>
        <end position="906"/>
    </location>
</feature>
<dbReference type="Proteomes" id="UP001171945">
    <property type="component" value="Unassembled WGS sequence"/>
</dbReference>
<dbReference type="Gene3D" id="3.40.50.2000">
    <property type="entry name" value="Glycogen Phosphorylase B"/>
    <property type="match status" value="1"/>
</dbReference>
<dbReference type="Pfam" id="PF04055">
    <property type="entry name" value="Radical_SAM"/>
    <property type="match status" value="1"/>
</dbReference>
<organism evidence="8 9">
    <name type="scientific">Candidatus Marithioploca araucensis</name>
    <dbReference type="NCBI Taxonomy" id="70273"/>
    <lineage>
        <taxon>Bacteria</taxon>
        <taxon>Pseudomonadati</taxon>
        <taxon>Pseudomonadota</taxon>
        <taxon>Gammaproteobacteria</taxon>
        <taxon>Thiotrichales</taxon>
        <taxon>Thiotrichaceae</taxon>
        <taxon>Candidatus Marithioploca</taxon>
    </lineage>
</organism>
<reference evidence="8" key="1">
    <citation type="submission" date="2023-06" db="EMBL/GenBank/DDBJ databases">
        <title>Uncultivated large filamentous bacteria from sulfidic sediments reveal new species and different genomic features in energy metabolism and defense.</title>
        <authorList>
            <person name="Fonseca A."/>
        </authorList>
    </citation>
    <scope>NUCLEOTIDE SEQUENCE</scope>
    <source>
        <strain evidence="8">HSG4</strain>
    </source>
</reference>
<accession>A0ABT7VQ01</accession>
<evidence type="ECO:0000256" key="6">
    <source>
        <dbReference type="ARBA" id="ARBA00023014"/>
    </source>
</evidence>
<comment type="caution">
    <text evidence="8">The sequence shown here is derived from an EMBL/GenBank/DDBJ whole genome shotgun (WGS) entry which is preliminary data.</text>
</comment>